<sequence length="772" mass="84922">MRIFAPRKTRSAKAAALTASSTWTGRVAEQLRNVDVLLRLAVCGAFLALMVFVLGGWKAPFPYHLGEFVPDGIVAKVDFERINQKKSELERIRRVELVPKVFRHDGQGLRDLEQQLRADLLSVAEVHDISELPAEVRWAFGLTAARGDVPETLQTEWKALREAIGPRDQAEQRIDELVGEFTLFVSPLRESGLLDPDDVARYELSPDRRIAVLAADAPGETDASPTFAVNEVLINEVLKPGGKLARQWNQFPALARLQPLLDRWLVNRAHPTLQFDETATNQRLQAVRSQTPAEKDKFKRGQLLVPPGSRLDEESLDILRAQYLALEAQVQGLERLIRVAVTALLLLVLGGLNAYYLIRNEPRLVAHIGRLTIYLSAIAAAVGIGRLLVAAGWRAEAVPLLAVVMILAIAYNQVLAAITGFSLALMQILSTGGTMGEFVLLMSASAAAVVLLNQVPSRSKVVVVGFWTAVTYFIVCWGVAVIESQQLSRVWRDWALYSDSFAGAGWCLAAGFLVAGSLPFVEQTFGVVTDISLLELSDISHPLLQELVRRAPGTYNHSITVATIAETAADAIGANGLLCRVGAYFHDIGKMLKPQYFVENMLPGQGSRHEHLNPAMSTLIIIGHVKDGADLARQHNLPQPLIDFIEQHHGTTLVEYFYHAATRQAEAQPEDLRAAVHESSFRYPGPRPQTREAAVLMIADAVEGASRASGGELTPKRIETLVHDIALKRLLDGQFDECSLTLRELAIVEESLTKSLIGIYHGRIKYPEQKTA</sequence>
<keyword evidence="1" id="KW-1133">Transmembrane helix</keyword>
<accession>A0A7C4LQ93</accession>
<dbReference type="CDD" id="cd00077">
    <property type="entry name" value="HDc"/>
    <property type="match status" value="1"/>
</dbReference>
<dbReference type="Pfam" id="PF01966">
    <property type="entry name" value="HD"/>
    <property type="match status" value="1"/>
</dbReference>
<feature type="transmembrane region" description="Helical" evidence="1">
    <location>
        <begin position="36"/>
        <end position="57"/>
    </location>
</feature>
<dbReference type="AlphaFoldDB" id="A0A7C4LQ93"/>
<name>A0A7C4LQ93_9PLAN</name>
<proteinExistence type="predicted"/>
<dbReference type="InterPro" id="IPR011624">
    <property type="entry name" value="Metal-dep_PHydrolase_7TM_extra"/>
</dbReference>
<dbReference type="PANTHER" id="PTHR36442">
    <property type="entry name" value="CYCLIC-DI-AMP PHOSPHODIESTERASE PGPH"/>
    <property type="match status" value="1"/>
</dbReference>
<feature type="transmembrane region" description="Helical" evidence="1">
    <location>
        <begin position="336"/>
        <end position="358"/>
    </location>
</feature>
<feature type="transmembrane region" description="Helical" evidence="1">
    <location>
        <begin position="438"/>
        <end position="455"/>
    </location>
</feature>
<gene>
    <name evidence="3" type="ORF">ENS64_18580</name>
</gene>
<comment type="caution">
    <text evidence="3">The sequence shown here is derived from an EMBL/GenBank/DDBJ whole genome shotgun (WGS) entry which is preliminary data.</text>
</comment>
<dbReference type="InterPro" id="IPR003607">
    <property type="entry name" value="HD/PDEase_dom"/>
</dbReference>
<dbReference type="InterPro" id="IPR006675">
    <property type="entry name" value="HDIG_dom"/>
</dbReference>
<feature type="transmembrane region" description="Helical" evidence="1">
    <location>
        <begin position="399"/>
        <end position="426"/>
    </location>
</feature>
<feature type="transmembrane region" description="Helical" evidence="1">
    <location>
        <begin position="370"/>
        <end position="393"/>
    </location>
</feature>
<dbReference type="Gene3D" id="1.10.3210.10">
    <property type="entry name" value="Hypothetical protein af1432"/>
    <property type="match status" value="1"/>
</dbReference>
<dbReference type="InterPro" id="IPR052722">
    <property type="entry name" value="PgpH_phosphodiesterase"/>
</dbReference>
<dbReference type="InterPro" id="IPR006674">
    <property type="entry name" value="HD_domain"/>
</dbReference>
<evidence type="ECO:0000256" key="1">
    <source>
        <dbReference type="SAM" id="Phobius"/>
    </source>
</evidence>
<dbReference type="Pfam" id="PF07697">
    <property type="entry name" value="7TMR-HDED"/>
    <property type="match status" value="1"/>
</dbReference>
<feature type="transmembrane region" description="Helical" evidence="1">
    <location>
        <begin position="461"/>
        <end position="482"/>
    </location>
</feature>
<evidence type="ECO:0000313" key="3">
    <source>
        <dbReference type="EMBL" id="HGT41259.1"/>
    </source>
</evidence>
<dbReference type="PROSITE" id="PS51831">
    <property type="entry name" value="HD"/>
    <property type="match status" value="1"/>
</dbReference>
<dbReference type="SUPFAM" id="SSF109604">
    <property type="entry name" value="HD-domain/PDEase-like"/>
    <property type="match status" value="1"/>
</dbReference>
<dbReference type="EMBL" id="DSVQ01000019">
    <property type="protein sequence ID" value="HGT41259.1"/>
    <property type="molecule type" value="Genomic_DNA"/>
</dbReference>
<organism evidence="3">
    <name type="scientific">Schlesneria paludicola</name>
    <dbReference type="NCBI Taxonomy" id="360056"/>
    <lineage>
        <taxon>Bacteria</taxon>
        <taxon>Pseudomonadati</taxon>
        <taxon>Planctomycetota</taxon>
        <taxon>Planctomycetia</taxon>
        <taxon>Planctomycetales</taxon>
        <taxon>Planctomycetaceae</taxon>
        <taxon>Schlesneria</taxon>
    </lineage>
</organism>
<protein>
    <submittedName>
        <fullName evidence="3">HDIG domain-containing protein</fullName>
    </submittedName>
</protein>
<feature type="transmembrane region" description="Helical" evidence="1">
    <location>
        <begin position="494"/>
        <end position="515"/>
    </location>
</feature>
<evidence type="ECO:0000259" key="2">
    <source>
        <dbReference type="PROSITE" id="PS51831"/>
    </source>
</evidence>
<dbReference type="Pfam" id="PF07698">
    <property type="entry name" value="7TM-7TMR_HD"/>
    <property type="match status" value="1"/>
</dbReference>
<dbReference type="NCBIfam" id="TIGR00277">
    <property type="entry name" value="HDIG"/>
    <property type="match status" value="1"/>
</dbReference>
<dbReference type="InterPro" id="IPR011621">
    <property type="entry name" value="Metal-dep_PHydrolase_7TM_intra"/>
</dbReference>
<dbReference type="SMART" id="SM00471">
    <property type="entry name" value="HDc"/>
    <property type="match status" value="1"/>
</dbReference>
<keyword evidence="1" id="KW-0812">Transmembrane</keyword>
<reference evidence="3" key="1">
    <citation type="journal article" date="2020" name="mSystems">
        <title>Genome- and Community-Level Interaction Insights into Carbon Utilization and Element Cycling Functions of Hydrothermarchaeota in Hydrothermal Sediment.</title>
        <authorList>
            <person name="Zhou Z."/>
            <person name="Liu Y."/>
            <person name="Xu W."/>
            <person name="Pan J."/>
            <person name="Luo Z.H."/>
            <person name="Li M."/>
        </authorList>
    </citation>
    <scope>NUCLEOTIDE SEQUENCE [LARGE SCALE GENOMIC DNA]</scope>
    <source>
        <strain evidence="3">SpSt-508</strain>
    </source>
</reference>
<keyword evidence="1" id="KW-0472">Membrane</keyword>
<dbReference type="PANTHER" id="PTHR36442:SF1">
    <property type="entry name" value="CYCLIC-DI-AMP PHOSPHODIESTERASE PGPH"/>
    <property type="match status" value="1"/>
</dbReference>
<feature type="domain" description="HD" evidence="2">
    <location>
        <begin position="554"/>
        <end position="705"/>
    </location>
</feature>